<evidence type="ECO:0000256" key="3">
    <source>
        <dbReference type="ARBA" id="ARBA00023134"/>
    </source>
</evidence>
<dbReference type="Pfam" id="PF04670">
    <property type="entry name" value="Gtr1_RagA"/>
    <property type="match status" value="1"/>
</dbReference>
<evidence type="ECO:0008006" key="6">
    <source>
        <dbReference type="Google" id="ProtNLM"/>
    </source>
</evidence>
<protein>
    <recommendedName>
        <fullName evidence="6">GTP-binding protein</fullName>
    </recommendedName>
</protein>
<dbReference type="Gene3D" id="3.40.50.300">
    <property type="entry name" value="P-loop containing nucleotide triphosphate hydrolases"/>
    <property type="match status" value="1"/>
</dbReference>
<comment type="caution">
    <text evidence="4">The sequence shown here is derived from an EMBL/GenBank/DDBJ whole genome shotgun (WGS) entry which is preliminary data.</text>
</comment>
<evidence type="ECO:0000256" key="1">
    <source>
        <dbReference type="ARBA" id="ARBA00007756"/>
    </source>
</evidence>
<dbReference type="PANTHER" id="PTHR11259">
    <property type="entry name" value="RAS-RELATED GTP BINDING RAG/GTR YEAST"/>
    <property type="match status" value="1"/>
</dbReference>
<keyword evidence="2" id="KW-0547">Nucleotide-binding</keyword>
<keyword evidence="5" id="KW-1185">Reference proteome</keyword>
<dbReference type="EMBL" id="BRYB01003913">
    <property type="protein sequence ID" value="GMI22633.1"/>
    <property type="molecule type" value="Genomic_DNA"/>
</dbReference>
<dbReference type="Gene3D" id="3.30.450.190">
    <property type="match status" value="1"/>
</dbReference>
<comment type="similarity">
    <text evidence="1">Belongs to the GTR/RAG GTP-binding protein family.</text>
</comment>
<gene>
    <name evidence="4" type="ORF">TeGR_g523</name>
</gene>
<keyword evidence="3" id="KW-0342">GTP-binding</keyword>
<dbReference type="SUPFAM" id="SSF52540">
    <property type="entry name" value="P-loop containing nucleoside triphosphate hydrolases"/>
    <property type="match status" value="1"/>
</dbReference>
<dbReference type="PANTHER" id="PTHR11259:SF1">
    <property type="entry name" value="RAS-RELATED GTP-BINDING PROTEIN"/>
    <property type="match status" value="1"/>
</dbReference>
<evidence type="ECO:0000256" key="2">
    <source>
        <dbReference type="ARBA" id="ARBA00022741"/>
    </source>
</evidence>
<feature type="non-terminal residue" evidence="4">
    <location>
        <position position="1"/>
    </location>
</feature>
<name>A0ABQ6MAF2_9STRA</name>
<dbReference type="Proteomes" id="UP001165060">
    <property type="component" value="Unassembled WGS sequence"/>
</dbReference>
<reference evidence="4 5" key="1">
    <citation type="journal article" date="2023" name="Commun. Biol.">
        <title>Genome analysis of Parmales, the sister group of diatoms, reveals the evolutionary specialization of diatoms from phago-mixotrophs to photoautotrophs.</title>
        <authorList>
            <person name="Ban H."/>
            <person name="Sato S."/>
            <person name="Yoshikawa S."/>
            <person name="Yamada K."/>
            <person name="Nakamura Y."/>
            <person name="Ichinomiya M."/>
            <person name="Sato N."/>
            <person name="Blanc-Mathieu R."/>
            <person name="Endo H."/>
            <person name="Kuwata A."/>
            <person name="Ogata H."/>
        </authorList>
    </citation>
    <scope>NUCLEOTIDE SEQUENCE [LARGE SCALE GENOMIC DNA]</scope>
</reference>
<organism evidence="4 5">
    <name type="scientific">Tetraparma gracilis</name>
    <dbReference type="NCBI Taxonomy" id="2962635"/>
    <lineage>
        <taxon>Eukaryota</taxon>
        <taxon>Sar</taxon>
        <taxon>Stramenopiles</taxon>
        <taxon>Ochrophyta</taxon>
        <taxon>Bolidophyceae</taxon>
        <taxon>Parmales</taxon>
        <taxon>Triparmaceae</taxon>
        <taxon>Tetraparma</taxon>
    </lineage>
</organism>
<proteinExistence type="inferred from homology"/>
<dbReference type="InterPro" id="IPR027417">
    <property type="entry name" value="P-loop_NTPase"/>
</dbReference>
<evidence type="ECO:0000313" key="4">
    <source>
        <dbReference type="EMBL" id="GMI22633.1"/>
    </source>
</evidence>
<evidence type="ECO:0000313" key="5">
    <source>
        <dbReference type="Proteomes" id="UP001165060"/>
    </source>
</evidence>
<dbReference type="InterPro" id="IPR006762">
    <property type="entry name" value="Gtr1_RagA"/>
</dbReference>
<sequence>PTPPQDAFYESYFERDRETIFRSVELLIYVFDIESDNPEKDFDHFSGVLEAIEENSPDARIFVLVHKMDLVHEDERDMIFEDRQRIIEAHSRGLHLECFATSIWDETLYKAWSEIVTNLIPNISLLKTHLDDFCRISDADEVVLFERATFLVIAHTTDASHEIQTFDAHRFEKISNIIKQFKLSCGKTQAQFTGMEVQNSKFGAFIDAFTANTYIMVIVSDPNIAAAATLTNIKNAKQHFAKNFS</sequence>
<accession>A0ABQ6MAF2</accession>